<gene>
    <name evidence="4" type="ORF">B0T16DRAFT_386447</name>
</gene>
<evidence type="ECO:0000259" key="3">
    <source>
        <dbReference type="Pfam" id="PF00172"/>
    </source>
</evidence>
<name>A0AA40D089_9PEZI</name>
<evidence type="ECO:0000313" key="5">
    <source>
        <dbReference type="Proteomes" id="UP001174936"/>
    </source>
</evidence>
<sequence length="552" mass="61421">MLPHDGAADLCPVGAAPAQLGPDIPTLARSLHCFRGAEQQPRPAPRSRAKLSDSEKQRVHQVRRRRACLRCRMLKIQCSNEDPCQTCLQSAVKGSERRVLSFCYCVRTRFADINIFFSETSHAPTMQIETLLSRMSALLVRIATPAEFTLTSDPATFNTTLTSWLTDPTFSFPNGSVVGLCCSSLLSLQFQDPDPLSGDDGLMTEFRRFLLSTSLAHSGWTGEIPQSELLTAGHVSGYRLIKRLDRILTPQFLSKLSQESTQMLFLLVLGAVLGVGYSSAMPPSPSPSLPTSPSRGSSRSEQQQQPQPPSMSMMSHEFTQSPTLYLSMKEHLCQMLAHHLIFLGSSLGIKLDTTMEQRIIDTAAVRWNKMEKYAWAEAQGGLPFSTPQVDARSYEFQEKERMWNPPYWGLEEPPPAPPPFPGPGPGAWGVPGPTLYAIACPETDEFSPEPLGEWEGNPQSYLEMAMEDEPESYEYSAGSGDNRNNWSRDGQRSNTEPVLRRAQGFGDDVRREVKSRTIWLVRPIDGGPERGQVNLHTRLRGERGGIDFRLFV</sequence>
<feature type="compositionally biased region" description="Low complexity" evidence="2">
    <location>
        <begin position="291"/>
        <end position="315"/>
    </location>
</feature>
<keyword evidence="5" id="KW-1185">Reference proteome</keyword>
<dbReference type="GO" id="GO:0000981">
    <property type="term" value="F:DNA-binding transcription factor activity, RNA polymerase II-specific"/>
    <property type="evidence" value="ECO:0007669"/>
    <property type="project" value="InterPro"/>
</dbReference>
<feature type="compositionally biased region" description="Polar residues" evidence="2">
    <location>
        <begin position="479"/>
        <end position="496"/>
    </location>
</feature>
<dbReference type="InterPro" id="IPR052973">
    <property type="entry name" value="Fungal_sec-metab_reg_TF"/>
</dbReference>
<dbReference type="PANTHER" id="PTHR35392:SF2">
    <property type="entry name" value="ZN(II)2CYS6 TRANSCRIPTION FACTOR (EUROFUNG)"/>
    <property type="match status" value="1"/>
</dbReference>
<feature type="domain" description="Zn(2)-C6 fungal-type" evidence="3">
    <location>
        <begin position="66"/>
        <end position="90"/>
    </location>
</feature>
<dbReference type="InterPro" id="IPR001138">
    <property type="entry name" value="Zn2Cys6_DnaBD"/>
</dbReference>
<evidence type="ECO:0000256" key="2">
    <source>
        <dbReference type="SAM" id="MobiDB-lite"/>
    </source>
</evidence>
<accession>A0AA40D089</accession>
<feature type="region of interest" description="Disordered" evidence="2">
    <location>
        <begin position="282"/>
        <end position="316"/>
    </location>
</feature>
<evidence type="ECO:0000313" key="4">
    <source>
        <dbReference type="EMBL" id="KAK0658011.1"/>
    </source>
</evidence>
<dbReference type="PANTHER" id="PTHR35392">
    <property type="entry name" value="ZN(II)2CYS6 TRANSCRIPTION FACTOR (EUROFUNG)-RELATED-RELATED"/>
    <property type="match status" value="1"/>
</dbReference>
<feature type="region of interest" description="Disordered" evidence="2">
    <location>
        <begin position="37"/>
        <end position="57"/>
    </location>
</feature>
<reference evidence="4" key="1">
    <citation type="submission" date="2023-06" db="EMBL/GenBank/DDBJ databases">
        <title>Genome-scale phylogeny and comparative genomics of the fungal order Sordariales.</title>
        <authorList>
            <consortium name="Lawrence Berkeley National Laboratory"/>
            <person name="Hensen N."/>
            <person name="Bonometti L."/>
            <person name="Westerberg I."/>
            <person name="Brannstrom I.O."/>
            <person name="Guillou S."/>
            <person name="Cros-Aarteil S."/>
            <person name="Calhoun S."/>
            <person name="Haridas S."/>
            <person name="Kuo A."/>
            <person name="Mondo S."/>
            <person name="Pangilinan J."/>
            <person name="Riley R."/>
            <person name="Labutti K."/>
            <person name="Andreopoulos B."/>
            <person name="Lipzen A."/>
            <person name="Chen C."/>
            <person name="Yanf M."/>
            <person name="Daum C."/>
            <person name="Ng V."/>
            <person name="Clum A."/>
            <person name="Steindorff A."/>
            <person name="Ohm R."/>
            <person name="Martin F."/>
            <person name="Silar P."/>
            <person name="Natvig D."/>
            <person name="Lalanne C."/>
            <person name="Gautier V."/>
            <person name="Ament-Velasquez S.L."/>
            <person name="Kruys A."/>
            <person name="Hutchinson M.I."/>
            <person name="Powell A.J."/>
            <person name="Barry K."/>
            <person name="Miller A.N."/>
            <person name="Grigoriev I.V."/>
            <person name="Debuchy R."/>
            <person name="Gladieux P."/>
            <person name="Thoren M.H."/>
            <person name="Johannesson H."/>
        </authorList>
    </citation>
    <scope>NUCLEOTIDE SEQUENCE</scope>
    <source>
        <strain evidence="4">SMH2532-1</strain>
    </source>
</reference>
<organism evidence="4 5">
    <name type="scientific">Cercophora newfieldiana</name>
    <dbReference type="NCBI Taxonomy" id="92897"/>
    <lineage>
        <taxon>Eukaryota</taxon>
        <taxon>Fungi</taxon>
        <taxon>Dikarya</taxon>
        <taxon>Ascomycota</taxon>
        <taxon>Pezizomycotina</taxon>
        <taxon>Sordariomycetes</taxon>
        <taxon>Sordariomycetidae</taxon>
        <taxon>Sordariales</taxon>
        <taxon>Lasiosphaeriaceae</taxon>
        <taxon>Cercophora</taxon>
    </lineage>
</organism>
<comment type="caution">
    <text evidence="4">The sequence shown here is derived from an EMBL/GenBank/DDBJ whole genome shotgun (WGS) entry which is preliminary data.</text>
</comment>
<dbReference type="InterPro" id="IPR036864">
    <property type="entry name" value="Zn2-C6_fun-type_DNA-bd_sf"/>
</dbReference>
<proteinExistence type="predicted"/>
<dbReference type="GO" id="GO:0008270">
    <property type="term" value="F:zinc ion binding"/>
    <property type="evidence" value="ECO:0007669"/>
    <property type="project" value="InterPro"/>
</dbReference>
<feature type="region of interest" description="Disordered" evidence="2">
    <location>
        <begin position="468"/>
        <end position="496"/>
    </location>
</feature>
<protein>
    <recommendedName>
        <fullName evidence="3">Zn(2)-C6 fungal-type domain-containing protein</fullName>
    </recommendedName>
</protein>
<dbReference type="EMBL" id="JAULSV010000001">
    <property type="protein sequence ID" value="KAK0658011.1"/>
    <property type="molecule type" value="Genomic_DNA"/>
</dbReference>
<dbReference type="AlphaFoldDB" id="A0AA40D089"/>
<keyword evidence="1" id="KW-0539">Nucleus</keyword>
<dbReference type="SUPFAM" id="SSF57701">
    <property type="entry name" value="Zn2/Cys6 DNA-binding domain"/>
    <property type="match status" value="1"/>
</dbReference>
<dbReference type="Proteomes" id="UP001174936">
    <property type="component" value="Unassembled WGS sequence"/>
</dbReference>
<dbReference type="Gene3D" id="4.10.240.10">
    <property type="entry name" value="Zn(2)-C6 fungal-type DNA-binding domain"/>
    <property type="match status" value="1"/>
</dbReference>
<dbReference type="Pfam" id="PF00172">
    <property type="entry name" value="Zn_clus"/>
    <property type="match status" value="1"/>
</dbReference>
<evidence type="ECO:0000256" key="1">
    <source>
        <dbReference type="ARBA" id="ARBA00023242"/>
    </source>
</evidence>